<dbReference type="GO" id="GO:0019285">
    <property type="term" value="P:glycine betaine biosynthetic process from choline"/>
    <property type="evidence" value="ECO:0007669"/>
    <property type="project" value="TreeGrafter"/>
</dbReference>
<dbReference type="GO" id="GO:0008812">
    <property type="term" value="F:choline dehydrogenase activity"/>
    <property type="evidence" value="ECO:0007669"/>
    <property type="project" value="UniProtKB-EC"/>
</dbReference>
<keyword evidence="3" id="KW-0560">Oxidoreductase</keyword>
<comment type="similarity">
    <text evidence="1">Belongs to the GMC oxidoreductase family.</text>
</comment>
<evidence type="ECO:0000256" key="1">
    <source>
        <dbReference type="ARBA" id="ARBA00010790"/>
    </source>
</evidence>
<dbReference type="SUPFAM" id="SSF51905">
    <property type="entry name" value="FAD/NAD(P)-binding domain"/>
    <property type="match status" value="1"/>
</dbReference>
<gene>
    <name evidence="3" type="primary">betA_3</name>
    <name evidence="3" type="ORF">NCTC9419_04283</name>
</gene>
<dbReference type="STRING" id="61652.AXX16_3659"/>
<evidence type="ECO:0000313" key="4">
    <source>
        <dbReference type="Proteomes" id="UP000271603"/>
    </source>
</evidence>
<dbReference type="EMBL" id="LR134155">
    <property type="protein sequence ID" value="VEA72669.1"/>
    <property type="molecule type" value="Genomic_DNA"/>
</dbReference>
<dbReference type="AlphaFoldDB" id="A0A447QRI6"/>
<dbReference type="PANTHER" id="PTHR11552">
    <property type="entry name" value="GLUCOSE-METHANOL-CHOLINE GMC OXIDOREDUCTASE"/>
    <property type="match status" value="1"/>
</dbReference>
<dbReference type="Gene3D" id="3.50.50.60">
    <property type="entry name" value="FAD/NAD(P)-binding domain"/>
    <property type="match status" value="1"/>
</dbReference>
<dbReference type="Pfam" id="PF05199">
    <property type="entry name" value="GMC_oxred_C"/>
    <property type="match status" value="1"/>
</dbReference>
<proteinExistence type="inferred from homology"/>
<accession>A0A447QRI6</accession>
<dbReference type="InterPro" id="IPR012132">
    <property type="entry name" value="GMC_OxRdtase"/>
</dbReference>
<dbReference type="Proteomes" id="UP000271603">
    <property type="component" value="Chromosome"/>
</dbReference>
<dbReference type="EC" id="1.1.99.1" evidence="3"/>
<dbReference type="PANTHER" id="PTHR11552:SF147">
    <property type="entry name" value="CHOLINE DEHYDROGENASE, MITOCHONDRIAL"/>
    <property type="match status" value="1"/>
</dbReference>
<reference evidence="3 4" key="1">
    <citation type="submission" date="2018-12" db="EMBL/GenBank/DDBJ databases">
        <authorList>
            <consortium name="Pathogen Informatics"/>
        </authorList>
    </citation>
    <scope>NUCLEOTIDE SEQUENCE [LARGE SCALE GENOMIC DNA]</scope>
    <source>
        <strain evidence="3 4">NCTC9419</strain>
    </source>
</reference>
<evidence type="ECO:0000313" key="3">
    <source>
        <dbReference type="EMBL" id="VEA72669.1"/>
    </source>
</evidence>
<organism evidence="3 4">
    <name type="scientific">Serratia rubidaea</name>
    <name type="common">Serratia marinorubra</name>
    <dbReference type="NCBI Taxonomy" id="61652"/>
    <lineage>
        <taxon>Bacteria</taxon>
        <taxon>Pseudomonadati</taxon>
        <taxon>Pseudomonadota</taxon>
        <taxon>Gammaproteobacteria</taxon>
        <taxon>Enterobacterales</taxon>
        <taxon>Yersiniaceae</taxon>
        <taxon>Serratia</taxon>
    </lineage>
</organism>
<dbReference type="GO" id="GO:0016020">
    <property type="term" value="C:membrane"/>
    <property type="evidence" value="ECO:0007669"/>
    <property type="project" value="TreeGrafter"/>
</dbReference>
<dbReference type="InterPro" id="IPR007867">
    <property type="entry name" value="GMC_OxRtase_C"/>
</dbReference>
<dbReference type="Gene3D" id="3.30.560.10">
    <property type="entry name" value="Glucose Oxidase, domain 3"/>
    <property type="match status" value="1"/>
</dbReference>
<sequence length="279" mass="31529">MLKQLDIDVVHDLPGVGENLQDHLEMYLQYACKKPVSLYPALQWFNQPKIGAEWLFNGTGVGASNQFEAGGFIRSRKEFEWPNIQYHFLPVAINYNGSNAVKEHGFQAHVGSMRSPSRGRVQVKSKDPRQHPSILFNYMATEQDWQEFRDAIRITREIMAQPALDEYRGREISPGPEVQTDEQLDAFVREHAETAFHPSCSCKMGEDEMAVVDGQGRVHGMEGLRVVDASIMPQIITGNLNATTIMIAEKIADRIRQRTPLPRSTADYYVAGDAPVRKQ</sequence>
<dbReference type="GO" id="GO:0050660">
    <property type="term" value="F:flavin adenine dinucleotide binding"/>
    <property type="evidence" value="ECO:0007669"/>
    <property type="project" value="InterPro"/>
</dbReference>
<dbReference type="SUPFAM" id="SSF54373">
    <property type="entry name" value="FAD-linked reductases, C-terminal domain"/>
    <property type="match status" value="1"/>
</dbReference>
<protein>
    <submittedName>
        <fullName evidence="3">Choline dehydrogenase</fullName>
        <ecNumber evidence="3">1.1.99.1</ecNumber>
    </submittedName>
</protein>
<dbReference type="InterPro" id="IPR036188">
    <property type="entry name" value="FAD/NAD-bd_sf"/>
</dbReference>
<feature type="domain" description="Glucose-methanol-choline oxidoreductase C-terminal" evidence="2">
    <location>
        <begin position="117"/>
        <end position="248"/>
    </location>
</feature>
<evidence type="ECO:0000259" key="2">
    <source>
        <dbReference type="Pfam" id="PF05199"/>
    </source>
</evidence>
<name>A0A447QRI6_SERRU</name>